<organism evidence="2 3">
    <name type="scientific">Thermococcus camini</name>
    <dbReference type="NCBI Taxonomy" id="2016373"/>
    <lineage>
        <taxon>Archaea</taxon>
        <taxon>Methanobacteriati</taxon>
        <taxon>Methanobacteriota</taxon>
        <taxon>Thermococci</taxon>
        <taxon>Thermococcales</taxon>
        <taxon>Thermococcaceae</taxon>
        <taxon>Thermococcus</taxon>
    </lineage>
</organism>
<reference evidence="2 3" key="1">
    <citation type="submission" date="2020-09" db="EMBL/GenBank/DDBJ databases">
        <authorList>
            <person name="Courtine D."/>
        </authorList>
    </citation>
    <scope>NUCLEOTIDE SEQUENCE [LARGE SCALE GENOMIC DNA]</scope>
    <source>
        <strain evidence="2 3">IRI35c</strain>
    </source>
</reference>
<dbReference type="KEGG" id="tcq:TIRI35C_0423"/>
<keyword evidence="1" id="KW-1133">Transmembrane helix</keyword>
<dbReference type="Proteomes" id="UP000516304">
    <property type="component" value="Chromosome TIRI35C"/>
</dbReference>
<accession>A0A7G2D7G0</accession>
<keyword evidence="3" id="KW-1185">Reference proteome</keyword>
<gene>
    <name evidence="2" type="ORF">TIRI35C_0423</name>
</gene>
<dbReference type="AlphaFoldDB" id="A0A7G2D7G0"/>
<proteinExistence type="predicted"/>
<keyword evidence="1" id="KW-0472">Membrane</keyword>
<sequence>MRPHKLLAPLQVKRLSPTFAKAKVDQKVFAVKRVWKCLHAILMMCVLMGLYQISSILGVFCSNSAPEGRQK</sequence>
<protein>
    <submittedName>
        <fullName evidence="2">Uncharacterized protein</fullName>
    </submittedName>
</protein>
<name>A0A7G2D7G0_9EURY</name>
<evidence type="ECO:0000313" key="2">
    <source>
        <dbReference type="EMBL" id="CAD5243577.1"/>
    </source>
</evidence>
<evidence type="ECO:0000313" key="3">
    <source>
        <dbReference type="Proteomes" id="UP000516304"/>
    </source>
</evidence>
<keyword evidence="1" id="KW-0812">Transmembrane</keyword>
<dbReference type="EMBL" id="LR881183">
    <property type="protein sequence ID" value="CAD5243577.1"/>
    <property type="molecule type" value="Genomic_DNA"/>
</dbReference>
<feature type="transmembrane region" description="Helical" evidence="1">
    <location>
        <begin position="38"/>
        <end position="61"/>
    </location>
</feature>
<evidence type="ECO:0000256" key="1">
    <source>
        <dbReference type="SAM" id="Phobius"/>
    </source>
</evidence>